<keyword evidence="2" id="KW-1185">Reference proteome</keyword>
<proteinExistence type="predicted"/>
<reference evidence="1 2" key="1">
    <citation type="submission" date="2010-10" db="EMBL/GenBank/DDBJ databases">
        <title>The Genome Sequence of Synechococcus phage S-SKS1.</title>
        <authorList>
            <consortium name="The Broad Institute Genome Sequencing Platform"/>
            <person name="Henn M.R."/>
            <person name="Clokie M."/>
            <person name="Levin J."/>
            <person name="Malboeuf C."/>
            <person name="Casali M."/>
            <person name="Russ C."/>
            <person name="Lennon N."/>
            <person name="Chapman S.B."/>
            <person name="Erlich R."/>
            <person name="Young S.K."/>
            <person name="Yandava C."/>
            <person name="Zeng Q."/>
            <person name="Alvarado L."/>
            <person name="Anderson S."/>
            <person name="Berlin A."/>
            <person name="Chen Z."/>
            <person name="Freedman E."/>
            <person name="Gellesch M."/>
            <person name="Goldberg J."/>
            <person name="Green L."/>
            <person name="Griggs A."/>
            <person name="Gujja S."/>
            <person name="Heilman E.R."/>
            <person name="Heiman D."/>
            <person name="Hollinger A."/>
            <person name="Howarth C."/>
            <person name="Larson L."/>
            <person name="Mehta T."/>
            <person name="Pearson M."/>
            <person name="Roberts A."/>
            <person name="Ryan E."/>
            <person name="Saif S."/>
            <person name="Shea T."/>
            <person name="Shenoy N."/>
            <person name="Sisk P."/>
            <person name="Stolte C."/>
            <person name="Sykes S."/>
            <person name="White J."/>
            <person name="Haas B."/>
            <person name="Nusbaum C."/>
            <person name="Birren B."/>
        </authorList>
    </citation>
    <scope>NUCLEOTIDE SEQUENCE [LARGE SCALE GENOMIC DNA]</scope>
</reference>
<evidence type="ECO:0000313" key="1">
    <source>
        <dbReference type="EMBL" id="AGH31530.1"/>
    </source>
</evidence>
<evidence type="ECO:0000313" key="2">
    <source>
        <dbReference type="Proteomes" id="UP000201252"/>
    </source>
</evidence>
<dbReference type="GeneID" id="15010918"/>
<organism evidence="1 2">
    <name type="scientific">Synechococcus phage S-SKS1</name>
    <dbReference type="NCBI Taxonomy" id="754042"/>
    <lineage>
        <taxon>Viruses</taxon>
        <taxon>Duplodnaviria</taxon>
        <taxon>Heunggongvirae</taxon>
        <taxon>Uroviricota</taxon>
        <taxon>Caudoviricetes</taxon>
        <taxon>Llyrvirus</taxon>
        <taxon>Llyrvirus SSKS1</taxon>
    </lineage>
</organism>
<dbReference type="RefSeq" id="YP_007674382.1">
    <property type="nucleotide sequence ID" value="NC_020851.1"/>
</dbReference>
<dbReference type="OrthoDB" id="17492at10239"/>
<name>M4QPI5_9CAUD</name>
<protein>
    <submittedName>
        <fullName evidence="1">Uncharacterized protein</fullName>
    </submittedName>
</protein>
<dbReference type="KEGG" id="vg:15010918"/>
<gene>
    <name evidence="1" type="ORF">SWZG_00017</name>
</gene>
<accession>M4QPI5</accession>
<dbReference type="Proteomes" id="UP000201252">
    <property type="component" value="Segment"/>
</dbReference>
<sequence length="107" mass="12447">MKHEIPDIIRKNCFDCFKSLNEAERAVVMFGEEEYRKSLDLENDDAPCWVMNSGETHGFVGWNPICIPTMDYIVWKLAGFSKRKAEKYLRDVTSRYHEQIAKGEIVG</sequence>
<dbReference type="EMBL" id="HQ633071">
    <property type="protein sequence ID" value="AGH31530.1"/>
    <property type="molecule type" value="Genomic_DNA"/>
</dbReference>